<dbReference type="Proteomes" id="UP000571554">
    <property type="component" value="Unassembled WGS sequence"/>
</dbReference>
<name>A0A7W9WWN3_9BURK</name>
<dbReference type="EMBL" id="JACHBW010000030">
    <property type="protein sequence ID" value="MBB6106692.1"/>
    <property type="molecule type" value="Genomic_DNA"/>
</dbReference>
<evidence type="ECO:0008006" key="3">
    <source>
        <dbReference type="Google" id="ProtNLM"/>
    </source>
</evidence>
<sequence>MIPASLPVGRVGFLPSGLQACMHANRSSYKLAAAPRDVGASTMQRIWHKHSVRPHRLDTQMVSNDPDFETKAADMIDLYLRPPAQAVVFCIDGDRARHLHHCERFGPQADALYPRAQQESEAD</sequence>
<evidence type="ECO:0000313" key="1">
    <source>
        <dbReference type="EMBL" id="MBB6106692.1"/>
    </source>
</evidence>
<protein>
    <recommendedName>
        <fullName evidence="3">Transposase</fullName>
    </recommendedName>
</protein>
<gene>
    <name evidence="1" type="ORF">F4827_006568</name>
</gene>
<keyword evidence="2" id="KW-1185">Reference proteome</keyword>
<evidence type="ECO:0000313" key="2">
    <source>
        <dbReference type="Proteomes" id="UP000571554"/>
    </source>
</evidence>
<organism evidence="1 2">
    <name type="scientific">Paraburkholderia bannensis</name>
    <dbReference type="NCBI Taxonomy" id="765414"/>
    <lineage>
        <taxon>Bacteria</taxon>
        <taxon>Pseudomonadati</taxon>
        <taxon>Pseudomonadota</taxon>
        <taxon>Betaproteobacteria</taxon>
        <taxon>Burkholderiales</taxon>
        <taxon>Burkholderiaceae</taxon>
        <taxon>Paraburkholderia</taxon>
    </lineage>
</organism>
<accession>A0A7W9WWN3</accession>
<dbReference type="AlphaFoldDB" id="A0A7W9WWN3"/>
<comment type="caution">
    <text evidence="1">The sequence shown here is derived from an EMBL/GenBank/DDBJ whole genome shotgun (WGS) entry which is preliminary data.</text>
</comment>
<dbReference type="RefSeq" id="WP_311735612.1">
    <property type="nucleotide sequence ID" value="NZ_JACHBW010000030.1"/>
</dbReference>
<proteinExistence type="predicted"/>
<reference evidence="1 2" key="1">
    <citation type="submission" date="2020-08" db="EMBL/GenBank/DDBJ databases">
        <title>Above-ground endophytic microbial communities from plants in different locations in the United States.</title>
        <authorList>
            <person name="Frank C."/>
        </authorList>
    </citation>
    <scope>NUCLEOTIDE SEQUENCE [LARGE SCALE GENOMIC DNA]</scope>
    <source>
        <strain evidence="1 2">WP4_2_2</strain>
    </source>
</reference>